<gene>
    <name evidence="3" type="ORF">AAE3_LOCUS1427</name>
</gene>
<reference evidence="3 4" key="1">
    <citation type="submission" date="2020-01" db="EMBL/GenBank/DDBJ databases">
        <authorList>
            <person name="Gupta K D."/>
        </authorList>
    </citation>
    <scope>NUCLEOTIDE SEQUENCE [LARGE SCALE GENOMIC DNA]</scope>
</reference>
<sequence>MPLSGIRKLPATPVTERVERATILEPPLSPGQGELAALMHEAVLSEDALDKGELPSKEYADMNRYKGKQAKHVKELENGRKRAGLSRQRASKRFSMGQGHETEPSSHDYQKACASASAGMSTTNGTMNNLVAWRFLRVLQKRRAMARVLLTSDTSGLKEKMDGWRGYYKGKLEISYDDPKGMGDLIHRYAEGLHPGKSTVYPSSLPGFFPPLHRRQCVMEPFNLPMLDGLRLVPALRNGIALGIEALARLPSIKTLPHAAMLGHRGVNVHGSESRSKSTVIRIENLHEGQKMEEIAKMTGEKTFVSYASGLSKCDGQRKTYTV</sequence>
<organism evidence="3 4">
    <name type="scientific">Cyclocybe aegerita</name>
    <name type="common">Black poplar mushroom</name>
    <name type="synonym">Agrocybe aegerita</name>
    <dbReference type="NCBI Taxonomy" id="1973307"/>
    <lineage>
        <taxon>Eukaryota</taxon>
        <taxon>Fungi</taxon>
        <taxon>Dikarya</taxon>
        <taxon>Basidiomycota</taxon>
        <taxon>Agaricomycotina</taxon>
        <taxon>Agaricomycetes</taxon>
        <taxon>Agaricomycetidae</taxon>
        <taxon>Agaricales</taxon>
        <taxon>Agaricineae</taxon>
        <taxon>Bolbitiaceae</taxon>
        <taxon>Cyclocybe</taxon>
    </lineage>
</organism>
<evidence type="ECO:0000256" key="1">
    <source>
        <dbReference type="SAM" id="MobiDB-lite"/>
    </source>
</evidence>
<feature type="region of interest" description="Disordered" evidence="1">
    <location>
        <begin position="73"/>
        <end position="109"/>
    </location>
</feature>
<name>A0A8S0WCG2_CYCAE</name>
<feature type="compositionally biased region" description="Basic residues" evidence="1">
    <location>
        <begin position="81"/>
        <end position="92"/>
    </location>
</feature>
<evidence type="ECO:0000259" key="2">
    <source>
        <dbReference type="Pfam" id="PF18332"/>
    </source>
</evidence>
<dbReference type="AlphaFoldDB" id="A0A8S0WCG2"/>
<feature type="compositionally biased region" description="Basic and acidic residues" evidence="1">
    <location>
        <begin position="100"/>
        <end position="109"/>
    </location>
</feature>
<evidence type="ECO:0000313" key="3">
    <source>
        <dbReference type="EMBL" id="CAA7259006.1"/>
    </source>
</evidence>
<dbReference type="OrthoDB" id="372487at2759"/>
<dbReference type="EMBL" id="CACVBS010000013">
    <property type="protein sequence ID" value="CAA7259006.1"/>
    <property type="molecule type" value="Genomic_DNA"/>
</dbReference>
<feature type="domain" description="5'-3' exoribonuclease 1 D1" evidence="2">
    <location>
        <begin position="236"/>
        <end position="307"/>
    </location>
</feature>
<dbReference type="Proteomes" id="UP000467700">
    <property type="component" value="Unassembled WGS sequence"/>
</dbReference>
<protein>
    <recommendedName>
        <fullName evidence="2">5'-3' exoribonuclease 1 D1 domain-containing protein</fullName>
    </recommendedName>
</protein>
<evidence type="ECO:0000313" key="4">
    <source>
        <dbReference type="Proteomes" id="UP000467700"/>
    </source>
</evidence>
<accession>A0A8S0WCG2</accession>
<dbReference type="Pfam" id="PF18332">
    <property type="entry name" value="XRN1_D1"/>
    <property type="match status" value="1"/>
</dbReference>
<proteinExistence type="predicted"/>
<comment type="caution">
    <text evidence="3">The sequence shown here is derived from an EMBL/GenBank/DDBJ whole genome shotgun (WGS) entry which is preliminary data.</text>
</comment>
<keyword evidence="4" id="KW-1185">Reference proteome</keyword>
<dbReference type="Gene3D" id="2.170.260.40">
    <property type="match status" value="1"/>
</dbReference>
<dbReference type="InterPro" id="IPR040992">
    <property type="entry name" value="XRN1_D1"/>
</dbReference>
<dbReference type="InterPro" id="IPR047007">
    <property type="entry name" value="XRN1_D1_sf"/>
</dbReference>